<dbReference type="GO" id="GO:0005634">
    <property type="term" value="C:nucleus"/>
    <property type="evidence" value="ECO:0007669"/>
    <property type="project" value="TreeGrafter"/>
</dbReference>
<dbReference type="VEuPathDB" id="FungiDB:CJI97_000563"/>
<protein>
    <recommendedName>
        <fullName evidence="1">Cyclin-D1-binding protein 1-like N-terminal domain-containing protein</fullName>
    </recommendedName>
</protein>
<dbReference type="VEuPathDB" id="FungiDB:CJI96_0003535"/>
<dbReference type="PANTHER" id="PTHR15492">
    <property type="entry name" value="CYCLIN D1-BINDING PROTEIN 1"/>
    <property type="match status" value="1"/>
</dbReference>
<proteinExistence type="predicted"/>
<dbReference type="Pfam" id="PF13324">
    <property type="entry name" value="GCIP_N"/>
    <property type="match status" value="1"/>
</dbReference>
<dbReference type="InterPro" id="IPR049317">
    <property type="entry name" value="GCIP-like_N"/>
</dbReference>
<dbReference type="PANTHER" id="PTHR15492:SF1">
    <property type="entry name" value="CYCLIN-D1-BINDING PROTEIN 1"/>
    <property type="match status" value="1"/>
</dbReference>
<dbReference type="InterPro" id="IPR026907">
    <property type="entry name" value="GCIP-like"/>
</dbReference>
<dbReference type="EMBL" id="LGST01000021">
    <property type="protein sequence ID" value="KND99838.1"/>
    <property type="molecule type" value="Genomic_DNA"/>
</dbReference>
<dbReference type="Proteomes" id="UP000037122">
    <property type="component" value="Unassembled WGS sequence"/>
</dbReference>
<dbReference type="Gene3D" id="1.20.1410.10">
    <property type="entry name" value="I/LWEQ domain"/>
    <property type="match status" value="1"/>
</dbReference>
<organism evidence="2 3">
    <name type="scientific">Candidozyma auris</name>
    <name type="common">Yeast</name>
    <name type="synonym">Candida auris</name>
    <dbReference type="NCBI Taxonomy" id="498019"/>
    <lineage>
        <taxon>Eukaryota</taxon>
        <taxon>Fungi</taxon>
        <taxon>Dikarya</taxon>
        <taxon>Ascomycota</taxon>
        <taxon>Saccharomycotina</taxon>
        <taxon>Pichiomycetes</taxon>
        <taxon>Metschnikowiaceae</taxon>
        <taxon>Candidozyma</taxon>
    </lineage>
</organism>
<evidence type="ECO:0000259" key="1">
    <source>
        <dbReference type="Pfam" id="PF13324"/>
    </source>
</evidence>
<comment type="caution">
    <text evidence="2">The sequence shown here is derived from an EMBL/GenBank/DDBJ whole genome shotgun (WGS) entry which is preliminary data.</text>
</comment>
<gene>
    <name evidence="2" type="ORF">QG37_03263</name>
</gene>
<dbReference type="VEuPathDB" id="FungiDB:QG37_03263"/>
<dbReference type="VEuPathDB" id="FungiDB:CJJ07_004098"/>
<evidence type="ECO:0000313" key="3">
    <source>
        <dbReference type="Proteomes" id="UP000037122"/>
    </source>
</evidence>
<evidence type="ECO:0000313" key="2">
    <source>
        <dbReference type="EMBL" id="KND99838.1"/>
    </source>
</evidence>
<sequence>MLIRDLHCSTFDIVALLMSSEKQPIKVLKPFKEALEFWSVQLEKPDELNTAVPAATLEDPLKELIKLSTLIRAQTTKVGIIYAPSTIRKQTQAAHDTVAELSKTFVFYVSALAQLSPVKVSKLFLDEVVTISKDLIGSASEFADELILILESLDGQNDDKNEEAAPESVNPRLLSVGKLWLLCDKIKDFIEKGNLKFLQLKTALNISLIEDGLEEFEEWIHNPQDLDDDDFFGLDDDFSDSEAPTNVADQENPHEEADNEELVKFCEQWLKQLKLVKLLFLSINKSLPSMTTGSDIDEIYQTENKIARHVDLLVVELMMNRELNDEVTRLDGELEKECFKIIRILRSVNKSNEAKVKWCLSWEVKYKELQETK</sequence>
<dbReference type="AlphaFoldDB" id="A0A0L0P0P1"/>
<dbReference type="VEuPathDB" id="FungiDB:B9J08_000560"/>
<reference evidence="3" key="1">
    <citation type="journal article" date="2015" name="BMC Genomics">
        <title>Draft genome of a commonly misdiagnosed multidrug resistant pathogen Candida auris.</title>
        <authorList>
            <person name="Chatterjee S."/>
            <person name="Alampalli S.V."/>
            <person name="Nageshan R.K."/>
            <person name="Chettiar S.T."/>
            <person name="Joshi S."/>
            <person name="Tatu U.S."/>
        </authorList>
    </citation>
    <scope>NUCLEOTIDE SEQUENCE [LARGE SCALE GENOMIC DNA]</scope>
    <source>
        <strain evidence="3">6684</strain>
    </source>
</reference>
<feature type="domain" description="Cyclin-D1-binding protein 1-like N-terminal" evidence="1">
    <location>
        <begin position="63"/>
        <end position="220"/>
    </location>
</feature>
<accession>A0A0L0P0P1</accession>
<name>A0A0L0P0P1_CANAR</name>
<dbReference type="VEuPathDB" id="FungiDB:CJJ09_002524"/>